<reference evidence="2" key="1">
    <citation type="journal article" date="2019" name="Environ. Microbiol.">
        <title>Fungal ecological strategies reflected in gene transcription - a case study of two litter decomposers.</title>
        <authorList>
            <person name="Barbi F."/>
            <person name="Kohler A."/>
            <person name="Barry K."/>
            <person name="Baskaran P."/>
            <person name="Daum C."/>
            <person name="Fauchery L."/>
            <person name="Ihrmark K."/>
            <person name="Kuo A."/>
            <person name="LaButti K."/>
            <person name="Lipzen A."/>
            <person name="Morin E."/>
            <person name="Grigoriev I.V."/>
            <person name="Henrissat B."/>
            <person name="Lindahl B."/>
            <person name="Martin F."/>
        </authorList>
    </citation>
    <scope>NUCLEOTIDE SEQUENCE</scope>
    <source>
        <strain evidence="2">JB14</strain>
    </source>
</reference>
<keyword evidence="3" id="KW-1185">Reference proteome</keyword>
<dbReference type="AlphaFoldDB" id="A0A6A4IB77"/>
<evidence type="ECO:0000256" key="1">
    <source>
        <dbReference type="SAM" id="Phobius"/>
    </source>
</evidence>
<proteinExistence type="predicted"/>
<feature type="transmembrane region" description="Helical" evidence="1">
    <location>
        <begin position="12"/>
        <end position="36"/>
    </location>
</feature>
<evidence type="ECO:0000313" key="2">
    <source>
        <dbReference type="EMBL" id="KAE9406548.1"/>
    </source>
</evidence>
<gene>
    <name evidence="2" type="ORF">BT96DRAFT_221253</name>
</gene>
<name>A0A6A4IB77_9AGAR</name>
<accession>A0A6A4IB77</accession>
<evidence type="ECO:0000313" key="3">
    <source>
        <dbReference type="Proteomes" id="UP000799118"/>
    </source>
</evidence>
<keyword evidence="1" id="KW-0472">Membrane</keyword>
<sequence length="67" mass="8055">MYKLPSHGRMSAWVQVPLLSFFYILGVRINGVWLLLFRVHCLILDWGQKNRIDLLSDSKYLKRYQRT</sequence>
<dbReference type="Proteomes" id="UP000799118">
    <property type="component" value="Unassembled WGS sequence"/>
</dbReference>
<protein>
    <submittedName>
        <fullName evidence="2">Uncharacterized protein</fullName>
    </submittedName>
</protein>
<keyword evidence="1" id="KW-0812">Transmembrane</keyword>
<dbReference type="EMBL" id="ML769401">
    <property type="protein sequence ID" value="KAE9406548.1"/>
    <property type="molecule type" value="Genomic_DNA"/>
</dbReference>
<keyword evidence="1" id="KW-1133">Transmembrane helix</keyword>
<organism evidence="2 3">
    <name type="scientific">Gymnopus androsaceus JB14</name>
    <dbReference type="NCBI Taxonomy" id="1447944"/>
    <lineage>
        <taxon>Eukaryota</taxon>
        <taxon>Fungi</taxon>
        <taxon>Dikarya</taxon>
        <taxon>Basidiomycota</taxon>
        <taxon>Agaricomycotina</taxon>
        <taxon>Agaricomycetes</taxon>
        <taxon>Agaricomycetidae</taxon>
        <taxon>Agaricales</taxon>
        <taxon>Marasmiineae</taxon>
        <taxon>Omphalotaceae</taxon>
        <taxon>Gymnopus</taxon>
    </lineage>
</organism>